<organism evidence="1 2">
    <name type="scientific">Aggregatibacter segnis ATCC 33393</name>
    <dbReference type="NCBI Taxonomy" id="888057"/>
    <lineage>
        <taxon>Bacteria</taxon>
        <taxon>Pseudomonadati</taxon>
        <taxon>Pseudomonadota</taxon>
        <taxon>Gammaproteobacteria</taxon>
        <taxon>Pasteurellales</taxon>
        <taxon>Pasteurellaceae</taxon>
        <taxon>Aggregatibacter</taxon>
    </lineage>
</organism>
<dbReference type="Proteomes" id="UP000032871">
    <property type="component" value="Unassembled WGS sequence"/>
</dbReference>
<sequence length="51" mass="6237">MNDLFFWYCVIVSAVLQYAEWRARAARIKRQEEVFIFNLKLWLLLRGVNVF</sequence>
<protein>
    <submittedName>
        <fullName evidence="1">Uncharacterized protein</fullName>
    </submittedName>
</protein>
<reference evidence="1 2" key="1">
    <citation type="submission" date="2010-12" db="EMBL/GenBank/DDBJ databases">
        <authorList>
            <person name="Muzny D."/>
            <person name="Qin X."/>
            <person name="Deng J."/>
            <person name="Jiang H."/>
            <person name="Liu Y."/>
            <person name="Qu J."/>
            <person name="Song X.-Z."/>
            <person name="Zhang L."/>
            <person name="Thornton R."/>
            <person name="Coyle M."/>
            <person name="Francisco L."/>
            <person name="Jackson L."/>
            <person name="Javaid M."/>
            <person name="Korchina V."/>
            <person name="Kovar C."/>
            <person name="Mata R."/>
            <person name="Mathew T."/>
            <person name="Ngo R."/>
            <person name="Nguyen L."/>
            <person name="Nguyen N."/>
            <person name="Okwuonu G."/>
            <person name="Ongeri F."/>
            <person name="Pham C."/>
            <person name="Simmons D."/>
            <person name="Wilczek-Boney K."/>
            <person name="Hale W."/>
            <person name="Jakkamsetti A."/>
            <person name="Pham P."/>
            <person name="Ruth R."/>
            <person name="San Lucas F."/>
            <person name="Warren J."/>
            <person name="Zhang J."/>
            <person name="Zhao Z."/>
            <person name="Zhou C."/>
            <person name="Zhu D."/>
            <person name="Lee S."/>
            <person name="Bess C."/>
            <person name="Blankenburg K."/>
            <person name="Forbes L."/>
            <person name="Fu Q."/>
            <person name="Gubbala S."/>
            <person name="Hirani K."/>
            <person name="Jayaseelan J.C."/>
            <person name="Lara F."/>
            <person name="Munidasa M."/>
            <person name="Palculict T."/>
            <person name="Patil S."/>
            <person name="Pu L.-L."/>
            <person name="Saada N."/>
            <person name="Tang L."/>
            <person name="Weissenberger G."/>
            <person name="Zhu Y."/>
            <person name="Hemphill L."/>
            <person name="Shang Y."/>
            <person name="Youmans B."/>
            <person name="Ayvaz T."/>
            <person name="Ross M."/>
            <person name="Santibanez J."/>
            <person name="Aqrawi P."/>
            <person name="Gross S."/>
            <person name="Joshi V."/>
            <person name="Fowler G."/>
            <person name="Nazareth L."/>
            <person name="Reid J."/>
            <person name="Worley K."/>
            <person name="Petrosino J."/>
            <person name="Highlander S."/>
            <person name="Gibbs R."/>
        </authorList>
    </citation>
    <scope>NUCLEOTIDE SEQUENCE [LARGE SCALE GENOMIC DNA]</scope>
    <source>
        <strain evidence="1 2">ATCC 33393</strain>
    </source>
</reference>
<comment type="caution">
    <text evidence="1">The sequence shown here is derived from an EMBL/GenBank/DDBJ whole genome shotgun (WGS) entry which is preliminary data.</text>
</comment>
<gene>
    <name evidence="1" type="ORF">HMPREF9064_1186</name>
</gene>
<dbReference type="EMBL" id="AEPS01000007">
    <property type="protein sequence ID" value="EFU67508.1"/>
    <property type="molecule type" value="Genomic_DNA"/>
</dbReference>
<dbReference type="AlphaFoldDB" id="E6KYF4"/>
<accession>E6KYF4</accession>
<dbReference type="HOGENOM" id="CLU_3094767_0_0_6"/>
<name>E6KYF4_9PAST</name>
<proteinExistence type="predicted"/>
<keyword evidence="2" id="KW-1185">Reference proteome</keyword>
<evidence type="ECO:0000313" key="1">
    <source>
        <dbReference type="EMBL" id="EFU67508.1"/>
    </source>
</evidence>
<evidence type="ECO:0000313" key="2">
    <source>
        <dbReference type="Proteomes" id="UP000032871"/>
    </source>
</evidence>